<reference evidence="1" key="1">
    <citation type="submission" date="2023-09" db="UniProtKB">
        <authorList>
            <consortium name="Ensembl"/>
        </authorList>
    </citation>
    <scope>IDENTIFICATION</scope>
</reference>
<sequence length="233" mass="27520">GGKKTKNRQNQAQRRWPSRCATYELRSAALEDKANNMEGQQRRQNLRLYKLREEEGKNIKKIVTDICRQVAPEIDGRLVDVCQRVGSKESGRTRHVIIQFLSRADRDTIWRSWRESELHKSKGMRFGEDFTNKDRETRAFIRSRAKWMEQGEKNTSYVFSLEKRNISRNNIKAVNVDGHLTKNFHEISNHVTGFYKRLYESQYNMEKCHHFIIILNNLQATFQISIKICVIVS</sequence>
<organism evidence="1">
    <name type="scientific">Stegastes partitus</name>
    <name type="common">bicolor damselfish</name>
    <dbReference type="NCBI Taxonomy" id="144197"/>
    <lineage>
        <taxon>Eukaryota</taxon>
        <taxon>Metazoa</taxon>
        <taxon>Chordata</taxon>
        <taxon>Craniata</taxon>
        <taxon>Vertebrata</taxon>
        <taxon>Euteleostomi</taxon>
        <taxon>Actinopterygii</taxon>
        <taxon>Neopterygii</taxon>
        <taxon>Teleostei</taxon>
        <taxon>Neoteleostei</taxon>
        <taxon>Acanthomorphata</taxon>
        <taxon>Ovalentaria</taxon>
        <taxon>Pomacentridae</taxon>
        <taxon>Stegastes</taxon>
    </lineage>
</organism>
<dbReference type="Ensembl" id="ENSSPAT00000007755.1">
    <property type="protein sequence ID" value="ENSSPAP00000007608.1"/>
    <property type="gene ID" value="ENSSPAG00000005819.1"/>
</dbReference>
<name>A0A3B4ZFE5_9TELE</name>
<dbReference type="Gene3D" id="3.30.70.1820">
    <property type="entry name" value="L1 transposable element, RRM domain"/>
    <property type="match status" value="1"/>
</dbReference>
<protein>
    <submittedName>
        <fullName evidence="1">Uncharacterized protein</fullName>
    </submittedName>
</protein>
<proteinExistence type="predicted"/>
<evidence type="ECO:0000313" key="1">
    <source>
        <dbReference type="Ensembl" id="ENSSPAP00000007608.1"/>
    </source>
</evidence>
<dbReference type="STRING" id="144197.ENSSPAP00000007608"/>
<dbReference type="GeneTree" id="ENSGT00940000180361"/>
<accession>A0A3B4ZFE5</accession>
<dbReference type="AlphaFoldDB" id="A0A3B4ZFE5"/>